<organism evidence="3">
    <name type="scientific">Cacopsylla melanoneura</name>
    <dbReference type="NCBI Taxonomy" id="428564"/>
    <lineage>
        <taxon>Eukaryota</taxon>
        <taxon>Metazoa</taxon>
        <taxon>Ecdysozoa</taxon>
        <taxon>Arthropoda</taxon>
        <taxon>Hexapoda</taxon>
        <taxon>Insecta</taxon>
        <taxon>Pterygota</taxon>
        <taxon>Neoptera</taxon>
        <taxon>Paraneoptera</taxon>
        <taxon>Hemiptera</taxon>
        <taxon>Sternorrhyncha</taxon>
        <taxon>Psylloidea</taxon>
        <taxon>Psyllidae</taxon>
        <taxon>Psyllinae</taxon>
        <taxon>Cacopsylla</taxon>
    </lineage>
</organism>
<proteinExistence type="predicted"/>
<dbReference type="EMBL" id="HBUF01245232">
    <property type="protein sequence ID" value="CAG6678200.1"/>
    <property type="molecule type" value="Transcribed_RNA"/>
</dbReference>
<evidence type="ECO:0000256" key="1">
    <source>
        <dbReference type="SAM" id="Coils"/>
    </source>
</evidence>
<evidence type="ECO:0000313" key="3">
    <source>
        <dbReference type="EMBL" id="CAG6678200.1"/>
    </source>
</evidence>
<keyword evidence="1" id="KW-0175">Coiled coil</keyword>
<name>A0A8D8X1H7_9HEMI</name>
<reference evidence="3" key="1">
    <citation type="submission" date="2021-05" db="EMBL/GenBank/DDBJ databases">
        <authorList>
            <person name="Alioto T."/>
            <person name="Alioto T."/>
            <person name="Gomez Garrido J."/>
        </authorList>
    </citation>
    <scope>NUCLEOTIDE SEQUENCE</scope>
</reference>
<accession>A0A8D8X1H7</accession>
<feature type="signal peptide" evidence="2">
    <location>
        <begin position="1"/>
        <end position="25"/>
    </location>
</feature>
<feature type="coiled-coil region" evidence="1">
    <location>
        <begin position="26"/>
        <end position="53"/>
    </location>
</feature>
<dbReference type="AlphaFoldDB" id="A0A8D8X1H7"/>
<feature type="chain" id="PRO_5034100949" evidence="2">
    <location>
        <begin position="26"/>
        <end position="280"/>
    </location>
</feature>
<evidence type="ECO:0000256" key="2">
    <source>
        <dbReference type="SAM" id="SignalP"/>
    </source>
</evidence>
<protein>
    <submittedName>
        <fullName evidence="3">Uncharacterized protein</fullName>
    </submittedName>
</protein>
<sequence length="280" mass="33442">MRSIVCLVRTVSILNLMVMSRYCACADSIADELRQIEDKLGKLTRRLHNRNIENFVLNRTVQDLQAKVGEYQDEDRRTLVQINGLPYLEPEHLYKVLESLAKTLNVSIKDEDITMLQSMSQFTDHVFKKTGRKVYPILLGLKTRNIKWRWTQGLRGYLDYHKIDYKRNGLTINMEMDGELYTYSEVTLHEHLGPRKRILFKKIKKRCTEMNFMDMWFNDTQIYVKKRSHNKALLIQDIEDMYHKITTSHWTHDQEKRFQQALHIPKNKRSFWINHAHDAI</sequence>
<keyword evidence="2" id="KW-0732">Signal</keyword>